<dbReference type="GO" id="GO:0050660">
    <property type="term" value="F:flavin adenine dinucleotide binding"/>
    <property type="evidence" value="ECO:0007669"/>
    <property type="project" value="TreeGrafter"/>
</dbReference>
<dbReference type="EMBL" id="VFOX01000001">
    <property type="protein sequence ID" value="TQL85537.1"/>
    <property type="molecule type" value="Genomic_DNA"/>
</dbReference>
<sequence>MANRVTVDRPVVVIGAGPQGLAAAAHLVERGLEPLVLEAGDGTAAAVSEWGHVRLFSQWPELADPAAARMLAPTGWTAPTSGYPTGAEWVSGYLAPLAKALGDRVRYGARVVGVGRKGRDLLVDAGRAEQPFLVHVRDGAGIESRIEARAVMDASGTWGTPNPAGADGLPALGEHAAADAGLLTYRIPAFEGAAELAGRHVVVVGNGHSAATAITELGRIARAHPDTRITWVLRRGTVGTTFGGGDADELPARGALGQRAKAAVTDKLVDLVTGFRTERIDLTGGQAVLAAEDGRTLDPADRIVVLTGFRPDLSFLSEVRLELDYRMQAPVRIAADIDPNTHSCGSVRATGAADLAQPEPGFYIVGAKSYGRAPTFLALTGYEQVRSIAAELAGDRGAASRVELVLPDTGVCGGSGVFDTSTPTGSCCAAPGLQPVSVGLAPVAAAVPAEGEC</sequence>
<dbReference type="PANTHER" id="PTHR43539:SF78">
    <property type="entry name" value="FLAVIN-CONTAINING MONOOXYGENASE"/>
    <property type="match status" value="1"/>
</dbReference>
<evidence type="ECO:0000256" key="1">
    <source>
        <dbReference type="ARBA" id="ARBA00023002"/>
    </source>
</evidence>
<dbReference type="GO" id="GO:0004497">
    <property type="term" value="F:monooxygenase activity"/>
    <property type="evidence" value="ECO:0007669"/>
    <property type="project" value="TreeGrafter"/>
</dbReference>
<proteinExistence type="predicted"/>
<dbReference type="InterPro" id="IPR036188">
    <property type="entry name" value="FAD/NAD-bd_sf"/>
</dbReference>
<keyword evidence="3" id="KW-1185">Reference proteome</keyword>
<evidence type="ECO:0000313" key="2">
    <source>
        <dbReference type="EMBL" id="TQL85537.1"/>
    </source>
</evidence>
<dbReference type="InterPro" id="IPR050982">
    <property type="entry name" value="Auxin_biosynth/cation_transpt"/>
</dbReference>
<gene>
    <name evidence="2" type="ORF">FB560_1154</name>
</gene>
<evidence type="ECO:0000313" key="3">
    <source>
        <dbReference type="Proteomes" id="UP000317209"/>
    </source>
</evidence>
<protein>
    <submittedName>
        <fullName evidence="2">Pyridine nucleotide-disulfide oxidoreductase</fullName>
    </submittedName>
</protein>
<dbReference type="PANTHER" id="PTHR43539">
    <property type="entry name" value="FLAVIN-BINDING MONOOXYGENASE-LIKE PROTEIN (AFU_ORTHOLOGUE AFUA_4G09220)"/>
    <property type="match status" value="1"/>
</dbReference>
<keyword evidence="1" id="KW-0560">Oxidoreductase</keyword>
<dbReference type="PRINTS" id="PR00411">
    <property type="entry name" value="PNDRDTASEI"/>
</dbReference>
<dbReference type="PRINTS" id="PR00368">
    <property type="entry name" value="FADPNR"/>
</dbReference>
<dbReference type="RefSeq" id="WP_141871477.1">
    <property type="nucleotide sequence ID" value="NZ_VFOX01000001.1"/>
</dbReference>
<dbReference type="OrthoDB" id="7279140at2"/>
<reference evidence="2 3" key="1">
    <citation type="submission" date="2019-06" db="EMBL/GenBank/DDBJ databases">
        <title>Sequencing the genomes of 1000 actinobacteria strains.</title>
        <authorList>
            <person name="Klenk H.-P."/>
        </authorList>
    </citation>
    <scope>NUCLEOTIDE SEQUENCE [LARGE SCALE GENOMIC DNA]</scope>
    <source>
        <strain evidence="2 3">DSM 20169</strain>
    </source>
</reference>
<dbReference type="Proteomes" id="UP000317209">
    <property type="component" value="Unassembled WGS sequence"/>
</dbReference>
<dbReference type="SUPFAM" id="SSF51905">
    <property type="entry name" value="FAD/NAD(P)-binding domain"/>
    <property type="match status" value="1"/>
</dbReference>
<dbReference type="Pfam" id="PF13738">
    <property type="entry name" value="Pyr_redox_3"/>
    <property type="match status" value="1"/>
</dbReference>
<dbReference type="Gene3D" id="3.50.50.60">
    <property type="entry name" value="FAD/NAD(P)-binding domain"/>
    <property type="match status" value="1"/>
</dbReference>
<accession>A0A543BL28</accession>
<dbReference type="AlphaFoldDB" id="A0A543BL28"/>
<comment type="caution">
    <text evidence="2">The sequence shown here is derived from an EMBL/GenBank/DDBJ whole genome shotgun (WGS) entry which is preliminary data.</text>
</comment>
<organism evidence="2 3">
    <name type="scientific">Microbacterium saperdae</name>
    <dbReference type="NCBI Taxonomy" id="69368"/>
    <lineage>
        <taxon>Bacteria</taxon>
        <taxon>Bacillati</taxon>
        <taxon>Actinomycetota</taxon>
        <taxon>Actinomycetes</taxon>
        <taxon>Micrococcales</taxon>
        <taxon>Microbacteriaceae</taxon>
        <taxon>Microbacterium</taxon>
    </lineage>
</organism>
<name>A0A543BL28_9MICO</name>